<gene>
    <name evidence="2" type="ORF">TCEB3V08_LOCUS4855</name>
</gene>
<sequence>MPVGVPWPTYLTFFSAALLSMMAGAQVLIIFIKGSDALSSYSEGCQSSREANVDVSLNPAFLYARRKSGLAVSSLGGKSVA</sequence>
<keyword evidence="1" id="KW-0812">Transmembrane</keyword>
<dbReference type="GO" id="GO:0034551">
    <property type="term" value="P:mitochondrial respiratory chain complex III assembly"/>
    <property type="evidence" value="ECO:0007669"/>
    <property type="project" value="InterPro"/>
</dbReference>
<accession>A0A7R9CMT2</accession>
<keyword evidence="1" id="KW-0472">Membrane</keyword>
<dbReference type="AlphaFoldDB" id="A0A7R9CMT2"/>
<protein>
    <submittedName>
        <fullName evidence="2">Uncharacterized protein</fullName>
    </submittedName>
</protein>
<dbReference type="EMBL" id="OC317809">
    <property type="protein sequence ID" value="CAD7399169.1"/>
    <property type="molecule type" value="Genomic_DNA"/>
</dbReference>
<dbReference type="InterPro" id="IPR027858">
    <property type="entry name" value="BRAWNIN"/>
</dbReference>
<dbReference type="Pfam" id="PF14990">
    <property type="entry name" value="DUF4516"/>
    <property type="match status" value="1"/>
</dbReference>
<evidence type="ECO:0000313" key="2">
    <source>
        <dbReference type="EMBL" id="CAD7399169.1"/>
    </source>
</evidence>
<evidence type="ECO:0000256" key="1">
    <source>
        <dbReference type="SAM" id="Phobius"/>
    </source>
</evidence>
<name>A0A7R9CMT2_TIMCR</name>
<keyword evidence="1" id="KW-1133">Transmembrane helix</keyword>
<reference evidence="2" key="1">
    <citation type="submission" date="2020-11" db="EMBL/GenBank/DDBJ databases">
        <authorList>
            <person name="Tran Van P."/>
        </authorList>
    </citation>
    <scope>NUCLEOTIDE SEQUENCE</scope>
</reference>
<feature type="transmembrane region" description="Helical" evidence="1">
    <location>
        <begin position="12"/>
        <end position="32"/>
    </location>
</feature>
<organism evidence="2">
    <name type="scientific">Timema cristinae</name>
    <name type="common">Walking stick</name>
    <dbReference type="NCBI Taxonomy" id="61476"/>
    <lineage>
        <taxon>Eukaryota</taxon>
        <taxon>Metazoa</taxon>
        <taxon>Ecdysozoa</taxon>
        <taxon>Arthropoda</taxon>
        <taxon>Hexapoda</taxon>
        <taxon>Insecta</taxon>
        <taxon>Pterygota</taxon>
        <taxon>Neoptera</taxon>
        <taxon>Polyneoptera</taxon>
        <taxon>Phasmatodea</taxon>
        <taxon>Timematodea</taxon>
        <taxon>Timematoidea</taxon>
        <taxon>Timematidae</taxon>
        <taxon>Timema</taxon>
    </lineage>
</organism>
<dbReference type="GO" id="GO:0005739">
    <property type="term" value="C:mitochondrion"/>
    <property type="evidence" value="ECO:0007669"/>
    <property type="project" value="GOC"/>
</dbReference>
<proteinExistence type="predicted"/>